<feature type="region of interest" description="Disordered" evidence="1">
    <location>
        <begin position="175"/>
        <end position="209"/>
    </location>
</feature>
<sequence length="1305" mass="144430">MDFATAMQFITQFANSSKSGKFVLVSKDDDDPLWKISDIGPNGAPDLTALLESSLKDNGKAHVDDFCDSDSLASCSDDDLPDDEATNTDSENGTLADKATFTTVFARLKLGLDPSDTPVGSKTQTGPDSAVAPDIFPEIDLVDAVAKVEAAFPDTGSEQDPPQTPERPTFILGIDDEERNRANGSDMRRSKGKERMSRREARSTTDAMDVSDGMGVLADAMEVLDEMNEDMRDVGAIQNTDNGPIGTATSPNSAGHRDGPSVALGHRSATGGRQRGTRFTNRTISSDGSDSEASVVHASPPRRRRSSRAKRTRKVSSASSVSSGEDGDKEKSGTRRILRQRPAVEHRDSGDSDAPLRKKPKVSRVVINSDDSDSEEDLGPEQLAPHAHPTISLPPNSPRKRRFKATPDSPPSSVITTPVLDKYKLSFNVKYNVLICTLCRHGFAFNSVYKHVTGKNQAHEYVFVGGKYRIDKSNHKSAEASSMSAEKWKKAISDSLAEVLGCDAAPLKAEALDSKSNWRAEAVLLEDDLQGKTPVEGIEVLEHGYICTSLGCKTADFPWASPSLLAMGQHRTDHHPMEDCGGGKKGHPKARKAAIQTILGHRPRARYFEVTLANGGPSRTAHGQSVSEDSEEDSDVLDIIAREAAALLPPVEHTTVLGSSDRIEPAFHNMRMVEQWKKLELKQILNILSMTPLGIKDASRTGQRLRSAVAASFMAICKSAQSAHPNILSLITRGPPPIIEHQKRKPFTIPQQEATLRKYYEYEVNILMCLLEVLERPIYKRDTKEPVFAFDPRQEQHLRELSKLLRLGSQIPLAKVSECVGETLHTLYFPESPDDASFDCFADPVTTYFTIKCLTTNGSHIPLRNVPVALSPIQFSIRLRGYNHIYTLFKDSKTDIPISDWTQAAHAFYARYLADGTVTPYGTIRFFMHTSSVAQRNAMKLAFVAWFASGSLLVNQEVFELDKFKDFLDFRMSELECFIKDSVLFGFTLESLKIRCDLQSLVDTKNTDSQGYGPLLPQGASLANPDSNKFFKHLTRVKVSPLVKTKKKKTIWNSDMAYTWAVSIDVAAQQLCALCHILQGSPGRGTEEALMQASNTIDGRRHLFVDQVQGTIAVFSNWSKTTSTTGKFKEILRVYPYRLARLVFIMIRIVRPVLLHYLGTTMKKDELKTIRESYRTFIWSGTLKPPHPSYLGRVIPAFFASKARDGTSPFKWIDGLRLYRHIVVAIQRKHFPRMRYTEAMAAEGISVPDEQAGRSAATSASYYAVEEGVAPGDQGLLQHYTAFSAQWHIFLGQETSFNSSYLYPV</sequence>
<feature type="region of interest" description="Disordered" evidence="1">
    <location>
        <begin position="236"/>
        <end position="412"/>
    </location>
</feature>
<feature type="compositionally biased region" description="Acidic residues" evidence="1">
    <location>
        <begin position="370"/>
        <end position="379"/>
    </location>
</feature>
<organism evidence="2 3">
    <name type="scientific">Ephemerocybe angulata</name>
    <dbReference type="NCBI Taxonomy" id="980116"/>
    <lineage>
        <taxon>Eukaryota</taxon>
        <taxon>Fungi</taxon>
        <taxon>Dikarya</taxon>
        <taxon>Basidiomycota</taxon>
        <taxon>Agaricomycotina</taxon>
        <taxon>Agaricomycetes</taxon>
        <taxon>Agaricomycetidae</taxon>
        <taxon>Agaricales</taxon>
        <taxon>Agaricineae</taxon>
        <taxon>Psathyrellaceae</taxon>
        <taxon>Ephemerocybe</taxon>
    </lineage>
</organism>
<feature type="region of interest" description="Disordered" evidence="1">
    <location>
        <begin position="612"/>
        <end position="632"/>
    </location>
</feature>
<feature type="region of interest" description="Disordered" evidence="1">
    <location>
        <begin position="74"/>
        <end position="93"/>
    </location>
</feature>
<comment type="caution">
    <text evidence="2">The sequence shown here is derived from an EMBL/GenBank/DDBJ whole genome shotgun (WGS) entry which is preliminary data.</text>
</comment>
<proteinExistence type="predicted"/>
<protein>
    <submittedName>
        <fullName evidence="2">Uncharacterized protein</fullName>
    </submittedName>
</protein>
<feature type="compositionally biased region" description="Polar residues" evidence="1">
    <location>
        <begin position="118"/>
        <end position="127"/>
    </location>
</feature>
<dbReference type="OrthoDB" id="2690684at2759"/>
<feature type="compositionally biased region" description="Basic residues" evidence="1">
    <location>
        <begin position="300"/>
        <end position="314"/>
    </location>
</feature>
<accession>A0A8H6LV75</accession>
<gene>
    <name evidence="2" type="ORF">DFP72DRAFT_1179277</name>
</gene>
<feature type="compositionally biased region" description="Basic and acidic residues" evidence="1">
    <location>
        <begin position="342"/>
        <end position="356"/>
    </location>
</feature>
<feature type="compositionally biased region" description="Polar residues" evidence="1">
    <location>
        <begin position="237"/>
        <end position="253"/>
    </location>
</feature>
<keyword evidence="3" id="KW-1185">Reference proteome</keyword>
<dbReference type="EMBL" id="JACGCI010000186">
    <property type="protein sequence ID" value="KAF6742371.1"/>
    <property type="molecule type" value="Genomic_DNA"/>
</dbReference>
<dbReference type="Proteomes" id="UP000521943">
    <property type="component" value="Unassembled WGS sequence"/>
</dbReference>
<evidence type="ECO:0000256" key="1">
    <source>
        <dbReference type="SAM" id="MobiDB-lite"/>
    </source>
</evidence>
<reference evidence="2 3" key="1">
    <citation type="submission" date="2020-07" db="EMBL/GenBank/DDBJ databases">
        <title>Comparative genomics of pyrophilous fungi reveals a link between fire events and developmental genes.</title>
        <authorList>
            <consortium name="DOE Joint Genome Institute"/>
            <person name="Steindorff A.S."/>
            <person name="Carver A."/>
            <person name="Calhoun S."/>
            <person name="Stillman K."/>
            <person name="Liu H."/>
            <person name="Lipzen A."/>
            <person name="Pangilinan J."/>
            <person name="Labutti K."/>
            <person name="Bruns T.D."/>
            <person name="Grigoriev I.V."/>
        </authorList>
    </citation>
    <scope>NUCLEOTIDE SEQUENCE [LARGE SCALE GENOMIC DNA]</scope>
    <source>
        <strain evidence="2 3">CBS 144469</strain>
    </source>
</reference>
<evidence type="ECO:0000313" key="3">
    <source>
        <dbReference type="Proteomes" id="UP000521943"/>
    </source>
</evidence>
<evidence type="ECO:0000313" key="2">
    <source>
        <dbReference type="EMBL" id="KAF6742371.1"/>
    </source>
</evidence>
<feature type="compositionally biased region" description="Polar residues" evidence="1">
    <location>
        <begin position="277"/>
        <end position="292"/>
    </location>
</feature>
<feature type="compositionally biased region" description="Basic and acidic residues" evidence="1">
    <location>
        <begin position="178"/>
        <end position="203"/>
    </location>
</feature>
<feature type="region of interest" description="Disordered" evidence="1">
    <location>
        <begin position="112"/>
        <end position="133"/>
    </location>
</feature>
<feature type="compositionally biased region" description="Acidic residues" evidence="1">
    <location>
        <begin position="76"/>
        <end position="86"/>
    </location>
</feature>
<name>A0A8H6LV75_9AGAR</name>